<dbReference type="GO" id="GO:0046930">
    <property type="term" value="C:pore complex"/>
    <property type="evidence" value="ECO:0007669"/>
    <property type="project" value="InterPro"/>
</dbReference>
<comment type="subcellular location">
    <subcellularLocation>
        <location evidence="2">Nematocyst</location>
    </subcellularLocation>
    <subcellularLocation>
        <location evidence="1">Target cell membrane</location>
    </subcellularLocation>
</comment>
<dbReference type="SUPFAM" id="SSF63724">
    <property type="entry name" value="Cytolysin/lectin"/>
    <property type="match status" value="1"/>
</dbReference>
<dbReference type="Ensembl" id="ENSOANT00000063628.1">
    <property type="protein sequence ID" value="ENSOANP00000038186.1"/>
    <property type="gene ID" value="ENSOANG00000037181.1"/>
</dbReference>
<dbReference type="GO" id="GO:0015267">
    <property type="term" value="F:channel activity"/>
    <property type="evidence" value="ECO:0007669"/>
    <property type="project" value="InterPro"/>
</dbReference>
<evidence type="ECO:0000256" key="4">
    <source>
        <dbReference type="ARBA" id="ARBA00023298"/>
    </source>
</evidence>
<reference evidence="7" key="2">
    <citation type="submission" date="2025-08" db="UniProtKB">
        <authorList>
            <consortium name="Ensembl"/>
        </authorList>
    </citation>
    <scope>IDENTIFICATION</scope>
    <source>
        <strain evidence="7">Glennie</strain>
    </source>
</reference>
<keyword evidence="8" id="KW-1185">Reference proteome</keyword>
<feature type="region of interest" description="Disordered" evidence="6">
    <location>
        <begin position="176"/>
        <end position="208"/>
    </location>
</feature>
<proteinExistence type="predicted"/>
<dbReference type="GO" id="GO:0051715">
    <property type="term" value="P:cytolysis in another organism"/>
    <property type="evidence" value="ECO:0007669"/>
    <property type="project" value="InterPro"/>
</dbReference>
<dbReference type="AlphaFoldDB" id="A0A6I8NAY7"/>
<evidence type="ECO:0000256" key="6">
    <source>
        <dbReference type="SAM" id="MobiDB-lite"/>
    </source>
</evidence>
<reference evidence="7 8" key="1">
    <citation type="journal article" date="2008" name="Nature">
        <title>Genome analysis of the platypus reveals unique signatures of evolution.</title>
        <authorList>
            <person name="Warren W.C."/>
            <person name="Hillier L.W."/>
            <person name="Marshall Graves J.A."/>
            <person name="Birney E."/>
            <person name="Ponting C.P."/>
            <person name="Grutzner F."/>
            <person name="Belov K."/>
            <person name="Miller W."/>
            <person name="Clarke L."/>
            <person name="Chinwalla A.T."/>
            <person name="Yang S.P."/>
            <person name="Heger A."/>
            <person name="Locke D.P."/>
            <person name="Miethke P."/>
            <person name="Waters P.D."/>
            <person name="Veyrunes F."/>
            <person name="Fulton L."/>
            <person name="Fulton B."/>
            <person name="Graves T."/>
            <person name="Wallis J."/>
            <person name="Puente X.S."/>
            <person name="Lopez-Otin C."/>
            <person name="Ordonez G.R."/>
            <person name="Eichler E.E."/>
            <person name="Chen L."/>
            <person name="Cheng Z."/>
            <person name="Deakin J.E."/>
            <person name="Alsop A."/>
            <person name="Thompson K."/>
            <person name="Kirby P."/>
            <person name="Papenfuss A.T."/>
            <person name="Wakefield M.J."/>
            <person name="Olender T."/>
            <person name="Lancet D."/>
            <person name="Huttley G.A."/>
            <person name="Smit A.F."/>
            <person name="Pask A."/>
            <person name="Temple-Smith P."/>
            <person name="Batzer M.A."/>
            <person name="Walker J.A."/>
            <person name="Konkel M.K."/>
            <person name="Harris R.S."/>
            <person name="Whittington C.M."/>
            <person name="Wong E.S."/>
            <person name="Gemmell N.J."/>
            <person name="Buschiazzo E."/>
            <person name="Vargas Jentzsch I.M."/>
            <person name="Merkel A."/>
            <person name="Schmitz J."/>
            <person name="Zemann A."/>
            <person name="Churakov G."/>
            <person name="Kriegs J.O."/>
            <person name="Brosius J."/>
            <person name="Murchison E.P."/>
            <person name="Sachidanandam R."/>
            <person name="Smith C."/>
            <person name="Hannon G.J."/>
            <person name="Tsend-Ayush E."/>
            <person name="McMillan D."/>
            <person name="Attenborough R."/>
            <person name="Rens W."/>
            <person name="Ferguson-Smith M."/>
            <person name="Lefevre C.M."/>
            <person name="Sharp J.A."/>
            <person name="Nicholas K.R."/>
            <person name="Ray D.A."/>
            <person name="Kube M."/>
            <person name="Reinhardt R."/>
            <person name="Pringle T.H."/>
            <person name="Taylor J."/>
            <person name="Jones R.C."/>
            <person name="Nixon B."/>
            <person name="Dacheux J.L."/>
            <person name="Niwa H."/>
            <person name="Sekita Y."/>
            <person name="Huang X."/>
            <person name="Stark A."/>
            <person name="Kheradpour P."/>
            <person name="Kellis M."/>
            <person name="Flicek P."/>
            <person name="Chen Y."/>
            <person name="Webber C."/>
            <person name="Hardison R."/>
            <person name="Nelson J."/>
            <person name="Hallsworth-Pepin K."/>
            <person name="Delehaunty K."/>
            <person name="Markovic C."/>
            <person name="Minx P."/>
            <person name="Feng Y."/>
            <person name="Kremitzki C."/>
            <person name="Mitreva M."/>
            <person name="Glasscock J."/>
            <person name="Wylie T."/>
            <person name="Wohldmann P."/>
            <person name="Thiru P."/>
            <person name="Nhan M.N."/>
            <person name="Pohl C.S."/>
            <person name="Smith S.M."/>
            <person name="Hou S."/>
            <person name="Nefedov M."/>
            <person name="de Jong P.J."/>
            <person name="Renfree M.B."/>
            <person name="Mardis E.R."/>
            <person name="Wilson R.K."/>
        </authorList>
    </citation>
    <scope>NUCLEOTIDE SEQUENCE [LARGE SCALE GENOMIC DNA]</scope>
    <source>
        <strain evidence="7 8">Glennie</strain>
    </source>
</reference>
<keyword evidence="3" id="KW-1052">Target cell membrane</keyword>
<protein>
    <submittedName>
        <fullName evidence="7">Uncharacterized protein</fullName>
    </submittedName>
</protein>
<dbReference type="GO" id="GO:0006812">
    <property type="term" value="P:monoatomic cation transport"/>
    <property type="evidence" value="ECO:0007669"/>
    <property type="project" value="InterPro"/>
</dbReference>
<dbReference type="InterPro" id="IPR050677">
    <property type="entry name" value="Actinoporin_PFT"/>
</dbReference>
<evidence type="ECO:0000256" key="2">
    <source>
        <dbReference type="ARBA" id="ARBA00004532"/>
    </source>
</evidence>
<dbReference type="PANTHER" id="PTHR40388:SF1">
    <property type="entry name" value="BRYOPORIN"/>
    <property type="match status" value="1"/>
</dbReference>
<dbReference type="Bgee" id="ENSOANG00000037181">
    <property type="expression patterns" value="Expressed in ovary and 5 other cell types or tissues"/>
</dbReference>
<sequence length="251" mass="28014">MAQTIEHLVHQLNSGRCVGIEVTNRTDKELHSARTYCFSGHTHLPPGPVVRPGTKENCVFVKTSGTARGSVGLLVYKIGGDLNLAILFSNPYDYNLYYVEFAVAIFEQDLEALQLDVLYDHIYNERKVGSIKFIKRKLGYVQEPLVLKEKGFQVSATMSNDAKSVIKSFSEPWSTCPKHLEGPPRRGTHGADHRTAGPSGGFQEMCGDRGHQRHELGVSLCQDLLLQRPHSPPPQPHHPAEDQEALHLREN</sequence>
<dbReference type="Proteomes" id="UP000002279">
    <property type="component" value="Chromosome 10"/>
</dbReference>
<feature type="compositionally biased region" description="Basic and acidic residues" evidence="6">
    <location>
        <begin position="178"/>
        <end position="195"/>
    </location>
</feature>
<evidence type="ECO:0000313" key="7">
    <source>
        <dbReference type="Ensembl" id="ENSOANP00000038186.1"/>
    </source>
</evidence>
<dbReference type="Pfam" id="PF06369">
    <property type="entry name" value="Anemone_cytotox"/>
    <property type="match status" value="1"/>
</dbReference>
<organism evidence="7 8">
    <name type="scientific">Ornithorhynchus anatinus</name>
    <name type="common">Duckbill platypus</name>
    <dbReference type="NCBI Taxonomy" id="9258"/>
    <lineage>
        <taxon>Eukaryota</taxon>
        <taxon>Metazoa</taxon>
        <taxon>Chordata</taxon>
        <taxon>Craniata</taxon>
        <taxon>Vertebrata</taxon>
        <taxon>Euteleostomi</taxon>
        <taxon>Mammalia</taxon>
        <taxon>Monotremata</taxon>
        <taxon>Ornithorhynchidae</taxon>
        <taxon>Ornithorhynchus</taxon>
    </lineage>
</organism>
<dbReference type="OMA" id="VPFDYNF"/>
<dbReference type="InterPro" id="IPR015926">
    <property type="entry name" value="Cytolysin/lectin"/>
</dbReference>
<evidence type="ECO:0000256" key="3">
    <source>
        <dbReference type="ARBA" id="ARBA00022537"/>
    </source>
</evidence>
<dbReference type="InParanoid" id="A0A6I8NAY7"/>
<evidence type="ECO:0000256" key="1">
    <source>
        <dbReference type="ARBA" id="ARBA00004175"/>
    </source>
</evidence>
<dbReference type="GeneTree" id="ENSGT00940000164286"/>
<evidence type="ECO:0000256" key="5">
    <source>
        <dbReference type="ARBA" id="ARBA00023331"/>
    </source>
</evidence>
<evidence type="ECO:0000313" key="8">
    <source>
        <dbReference type="Proteomes" id="UP000002279"/>
    </source>
</evidence>
<keyword evidence="4" id="KW-1053">Target membrane</keyword>
<reference evidence="7" key="3">
    <citation type="submission" date="2025-09" db="UniProtKB">
        <authorList>
            <consortium name="Ensembl"/>
        </authorList>
    </citation>
    <scope>IDENTIFICATION</scope>
    <source>
        <strain evidence="7">Glennie</strain>
    </source>
</reference>
<dbReference type="GO" id="GO:0046931">
    <property type="term" value="P:pore complex assembly"/>
    <property type="evidence" value="ECO:0007669"/>
    <property type="project" value="InterPro"/>
</dbReference>
<feature type="compositionally biased region" description="Basic and acidic residues" evidence="6">
    <location>
        <begin position="238"/>
        <end position="251"/>
    </location>
</feature>
<dbReference type="GO" id="GO:0044218">
    <property type="term" value="C:other organism cell membrane"/>
    <property type="evidence" value="ECO:0007669"/>
    <property type="project" value="UniProtKB-KW"/>
</dbReference>
<keyword evidence="5" id="KW-0166">Nematocyst</keyword>
<dbReference type="GO" id="GO:0042151">
    <property type="term" value="C:nematocyst"/>
    <property type="evidence" value="ECO:0007669"/>
    <property type="project" value="UniProtKB-SubCell"/>
</dbReference>
<dbReference type="InterPro" id="IPR009104">
    <property type="entry name" value="Anemon_actinoporin-like"/>
</dbReference>
<name>A0A6I8NAY7_ORNAN</name>
<accession>A0A6I8NAY7</accession>
<feature type="region of interest" description="Disordered" evidence="6">
    <location>
        <begin position="226"/>
        <end position="251"/>
    </location>
</feature>
<dbReference type="PANTHER" id="PTHR40388">
    <property type="entry name" value="BRYOPORIN"/>
    <property type="match status" value="1"/>
</dbReference>
<dbReference type="Gene3D" id="2.60.270.20">
    <property type="entry name" value="Cytolysin/lectin"/>
    <property type="match status" value="1"/>
</dbReference>
<keyword evidence="4" id="KW-0472">Membrane</keyword>